<dbReference type="RefSeq" id="WP_137267850.1">
    <property type="nucleotide sequence ID" value="NZ_SZUA01000003.1"/>
</dbReference>
<evidence type="ECO:0008006" key="4">
    <source>
        <dbReference type="Google" id="ProtNLM"/>
    </source>
</evidence>
<evidence type="ECO:0000313" key="2">
    <source>
        <dbReference type="EMBL" id="TKR29448.1"/>
    </source>
</evidence>
<protein>
    <recommendedName>
        <fullName evidence="4">DUF3108 domain-containing protein</fullName>
    </recommendedName>
</protein>
<comment type="caution">
    <text evidence="2">The sequence shown here is derived from an EMBL/GenBank/DDBJ whole genome shotgun (WGS) entry which is preliminary data.</text>
</comment>
<accession>A0A4U5JMG4</accession>
<gene>
    <name evidence="2" type="ORF">FCE95_14985</name>
</gene>
<dbReference type="InterPro" id="IPR021457">
    <property type="entry name" value="DUF3108"/>
</dbReference>
<dbReference type="OrthoDB" id="6057441at2"/>
<evidence type="ECO:0000256" key="1">
    <source>
        <dbReference type="SAM" id="SignalP"/>
    </source>
</evidence>
<feature type="signal peptide" evidence="1">
    <location>
        <begin position="1"/>
        <end position="24"/>
    </location>
</feature>
<dbReference type="Proteomes" id="UP000308707">
    <property type="component" value="Unassembled WGS sequence"/>
</dbReference>
<dbReference type="Pfam" id="PF11306">
    <property type="entry name" value="DUF3108"/>
    <property type="match status" value="1"/>
</dbReference>
<feature type="chain" id="PRO_5020716708" description="DUF3108 domain-containing protein" evidence="1">
    <location>
        <begin position="25"/>
        <end position="263"/>
    </location>
</feature>
<evidence type="ECO:0000313" key="3">
    <source>
        <dbReference type="Proteomes" id="UP000308707"/>
    </source>
</evidence>
<dbReference type="EMBL" id="SZUA01000003">
    <property type="protein sequence ID" value="TKR29448.1"/>
    <property type="molecule type" value="Genomic_DNA"/>
</dbReference>
<sequence length="263" mass="29251">MRLSLRRAWLAGAIAAFCGLDALAATTTLNVGEPLARAELLKPGVHRYLRYTVAPDGQRSTKDIWVREVRFENADGKRQLRIVQRWDAVGEKAYVRKQDSRFEAGTMRPLTHTNETTRDGKTELAGYRFLADKVVGMDELAGNAKRGFSAASPEPAYNFETDLEFLQSLPLAPDYAASIPFYDPGLAPPARYLFKVVGEDRLTGPDGRSIDCWLVTTDYNRPGYVSRFWFAKANQVLIRQESPLADGGGLLVKTLLPPEAADR</sequence>
<proteinExistence type="predicted"/>
<keyword evidence="1" id="KW-0732">Signal</keyword>
<reference evidence="2 3" key="1">
    <citation type="submission" date="2019-04" db="EMBL/GenBank/DDBJ databases">
        <title>Reference strain of H23.</title>
        <authorList>
            <person name="Luo X."/>
        </authorList>
    </citation>
    <scope>NUCLEOTIDE SEQUENCE [LARGE SCALE GENOMIC DNA]</scope>
    <source>
        <strain evidence="2 3">H23</strain>
    </source>
</reference>
<organism evidence="2 3">
    <name type="scientific">Luteimonas gilva</name>
    <dbReference type="NCBI Taxonomy" id="2572684"/>
    <lineage>
        <taxon>Bacteria</taxon>
        <taxon>Pseudomonadati</taxon>
        <taxon>Pseudomonadota</taxon>
        <taxon>Gammaproteobacteria</taxon>
        <taxon>Lysobacterales</taxon>
        <taxon>Lysobacteraceae</taxon>
        <taxon>Luteimonas</taxon>
    </lineage>
</organism>
<keyword evidence="3" id="KW-1185">Reference proteome</keyword>
<name>A0A4U5JMG4_9GAMM</name>
<dbReference type="AlphaFoldDB" id="A0A4U5JMG4"/>